<name>A0A6I9RKV6_ELAGV</name>
<dbReference type="Pfam" id="PF00201">
    <property type="entry name" value="UDPGT"/>
    <property type="match status" value="1"/>
</dbReference>
<dbReference type="InterPro" id="IPR035595">
    <property type="entry name" value="UDP_glycos_trans_CS"/>
</dbReference>
<reference evidence="6" key="1">
    <citation type="submission" date="2025-08" db="UniProtKB">
        <authorList>
            <consortium name="RefSeq"/>
        </authorList>
    </citation>
    <scope>IDENTIFICATION</scope>
</reference>
<dbReference type="AlphaFoldDB" id="A0A6I9RKV6"/>
<dbReference type="PANTHER" id="PTHR48048">
    <property type="entry name" value="GLYCOSYLTRANSFERASE"/>
    <property type="match status" value="1"/>
</dbReference>
<dbReference type="RefSeq" id="XP_010928134.1">
    <property type="nucleotide sequence ID" value="XM_010929832.1"/>
</dbReference>
<dbReference type="Gene3D" id="3.40.50.2000">
    <property type="entry name" value="Glycogen Phosphorylase B"/>
    <property type="match status" value="1"/>
</dbReference>
<dbReference type="SUPFAM" id="SSF53756">
    <property type="entry name" value="UDP-Glycosyltransferase/glycogen phosphorylase"/>
    <property type="match status" value="1"/>
</dbReference>
<dbReference type="InParanoid" id="A0A6I9RKV6"/>
<dbReference type="PROSITE" id="PS00375">
    <property type="entry name" value="UDPGT"/>
    <property type="match status" value="1"/>
</dbReference>
<keyword evidence="2 4" id="KW-0328">Glycosyltransferase</keyword>
<dbReference type="InterPro" id="IPR002213">
    <property type="entry name" value="UDP_glucos_trans"/>
</dbReference>
<dbReference type="PANTHER" id="PTHR48048:SF76">
    <property type="entry name" value="UDP-GLYCOSYLTRANSFERASE 708D1-LIKE"/>
    <property type="match status" value="1"/>
</dbReference>
<sequence length="221" mass="24676">MMEASERMPLWVLNSSYDHELQEMDGKCPSIYSGPRETEKKLITGPCLPPWTAPALLAWFLWVVKTKKVDREDGEVELEGLLGEGYLERVKDRGLVVKGWVDQEEILRHRAIGGFLSHCGSNSVFEAAFHGVPVLGWPGGGDQRVNAEVVVRRGLGIWVKEWSWEGEEEVVMGEEIGERVRQLMEDEGLQASAARLREEAVKAVAEDGSSGKGLAEFIRML</sequence>
<gene>
    <name evidence="6" type="primary">LOC105049994</name>
</gene>
<dbReference type="GO" id="GO:0035251">
    <property type="term" value="F:UDP-glucosyltransferase activity"/>
    <property type="evidence" value="ECO:0007669"/>
    <property type="project" value="InterPro"/>
</dbReference>
<protein>
    <submittedName>
        <fullName evidence="6">UDP-glucose:2-hydroxyflavanone C-glucosyltransferase-like</fullName>
    </submittedName>
</protein>
<organism evidence="5 6">
    <name type="scientific">Elaeis guineensis var. tenera</name>
    <name type="common">Oil palm</name>
    <dbReference type="NCBI Taxonomy" id="51953"/>
    <lineage>
        <taxon>Eukaryota</taxon>
        <taxon>Viridiplantae</taxon>
        <taxon>Streptophyta</taxon>
        <taxon>Embryophyta</taxon>
        <taxon>Tracheophyta</taxon>
        <taxon>Spermatophyta</taxon>
        <taxon>Magnoliopsida</taxon>
        <taxon>Liliopsida</taxon>
        <taxon>Arecaceae</taxon>
        <taxon>Arecoideae</taxon>
        <taxon>Cocoseae</taxon>
        <taxon>Elaeidinae</taxon>
        <taxon>Elaeis</taxon>
    </lineage>
</organism>
<keyword evidence="3 4" id="KW-0808">Transferase</keyword>
<keyword evidence="5" id="KW-1185">Reference proteome</keyword>
<dbReference type="OrthoDB" id="5835829at2759"/>
<dbReference type="Proteomes" id="UP000504607">
    <property type="component" value="Chromosome 8"/>
</dbReference>
<evidence type="ECO:0000256" key="1">
    <source>
        <dbReference type="ARBA" id="ARBA00009995"/>
    </source>
</evidence>
<proteinExistence type="inferred from homology"/>
<accession>A0A6I9RKV6</accession>
<evidence type="ECO:0000256" key="3">
    <source>
        <dbReference type="ARBA" id="ARBA00022679"/>
    </source>
</evidence>
<dbReference type="InterPro" id="IPR050481">
    <property type="entry name" value="UDP-glycosyltransf_plant"/>
</dbReference>
<evidence type="ECO:0000256" key="2">
    <source>
        <dbReference type="ARBA" id="ARBA00022676"/>
    </source>
</evidence>
<evidence type="ECO:0000313" key="5">
    <source>
        <dbReference type="Proteomes" id="UP000504607"/>
    </source>
</evidence>
<evidence type="ECO:0000256" key="4">
    <source>
        <dbReference type="RuleBase" id="RU003718"/>
    </source>
</evidence>
<dbReference type="CDD" id="cd03784">
    <property type="entry name" value="GT1_Gtf-like"/>
    <property type="match status" value="1"/>
</dbReference>
<comment type="similarity">
    <text evidence="1 4">Belongs to the UDP-glycosyltransferase family.</text>
</comment>
<evidence type="ECO:0000313" key="6">
    <source>
        <dbReference type="RefSeq" id="XP_010928134.1"/>
    </source>
</evidence>